<evidence type="ECO:0000256" key="1">
    <source>
        <dbReference type="SAM" id="Phobius"/>
    </source>
</evidence>
<dbReference type="PROSITE" id="PS51186">
    <property type="entry name" value="GNAT"/>
    <property type="match status" value="1"/>
</dbReference>
<feature type="transmembrane region" description="Helical" evidence="1">
    <location>
        <begin position="51"/>
        <end position="75"/>
    </location>
</feature>
<name>A0A2L0UYY7_9CAUD</name>
<reference evidence="4" key="1">
    <citation type="submission" date="2017-06" db="EMBL/GenBank/DDBJ databases">
        <authorList>
            <person name="Spollen W.G."/>
            <person name="Givan S.A."/>
            <person name="Brown P.B."/>
            <person name="Attai H."/>
        </authorList>
    </citation>
    <scope>NUCLEOTIDE SEQUENCE [LARGE SCALE GENOMIC DNA]</scope>
</reference>
<keyword evidence="4" id="KW-1185">Reference proteome</keyword>
<keyword evidence="1" id="KW-1133">Transmembrane helix</keyword>
<keyword evidence="1" id="KW-0812">Transmembrane</keyword>
<dbReference type="RefSeq" id="YP_009791810.1">
    <property type="nucleotide sequence ID" value="NC_047845.1"/>
</dbReference>
<keyword evidence="1" id="KW-0472">Membrane</keyword>
<protein>
    <recommendedName>
        <fullName evidence="2">N-acetyltransferase domain-containing protein</fullName>
    </recommendedName>
</protein>
<organism evidence="3 4">
    <name type="scientific">Agrobacterium phage Atu_ph02</name>
    <dbReference type="NCBI Taxonomy" id="2024261"/>
    <lineage>
        <taxon>Viruses</taxon>
        <taxon>Duplodnaviria</taxon>
        <taxon>Heunggongvirae</taxon>
        <taxon>Uroviricota</taxon>
        <taxon>Caudoviricetes</taxon>
        <taxon>Autographivirales</taxon>
        <taxon>Dunnvirinae</taxon>
        <taxon>Atuphduovirus</taxon>
        <taxon>Atuphduovirus atuph02</taxon>
    </lineage>
</organism>
<feature type="domain" description="N-acetyltransferase" evidence="2">
    <location>
        <begin position="3"/>
        <end position="154"/>
    </location>
</feature>
<dbReference type="Proteomes" id="UP000223042">
    <property type="component" value="Segment"/>
</dbReference>
<sequence length="154" mass="17077">MIERLRKDQIEDVLAMLAYLHDESPSFSAHPEDADWVTANLIRMIDDDKHIMLNVTDAYGAVIAVMFGAVTAQWFSPRLEAYEMLLAVAPAYRGSPVAYRLIKRFEWESAKLGAEAITVGTSLGIADDRAVALYNRLGYTVSGTGLSKRIKPNV</sequence>
<evidence type="ECO:0000313" key="3">
    <source>
        <dbReference type="EMBL" id="AUZ94741.1"/>
    </source>
</evidence>
<dbReference type="SUPFAM" id="SSF55729">
    <property type="entry name" value="Acyl-CoA N-acyltransferases (Nat)"/>
    <property type="match status" value="1"/>
</dbReference>
<dbReference type="KEGG" id="vg:54981998"/>
<dbReference type="InterPro" id="IPR000182">
    <property type="entry name" value="GNAT_dom"/>
</dbReference>
<dbReference type="GO" id="GO:0016747">
    <property type="term" value="F:acyltransferase activity, transferring groups other than amino-acyl groups"/>
    <property type="evidence" value="ECO:0007669"/>
    <property type="project" value="InterPro"/>
</dbReference>
<dbReference type="GeneID" id="54981998"/>
<accession>A0A2L0UYY7</accession>
<dbReference type="Gene3D" id="3.40.630.30">
    <property type="match status" value="1"/>
</dbReference>
<evidence type="ECO:0000259" key="2">
    <source>
        <dbReference type="PROSITE" id="PS51186"/>
    </source>
</evidence>
<evidence type="ECO:0000313" key="4">
    <source>
        <dbReference type="Proteomes" id="UP000223042"/>
    </source>
</evidence>
<dbReference type="Pfam" id="PF13508">
    <property type="entry name" value="Acetyltransf_7"/>
    <property type="match status" value="1"/>
</dbReference>
<proteinExistence type="predicted"/>
<dbReference type="InterPro" id="IPR016181">
    <property type="entry name" value="Acyl_CoA_acyltransferase"/>
</dbReference>
<dbReference type="EMBL" id="MF403005">
    <property type="protein sequence ID" value="AUZ94741.1"/>
    <property type="molecule type" value="Genomic_DNA"/>
</dbReference>